<comment type="caution">
    <text evidence="1">The sequence shown here is derived from an EMBL/GenBank/DDBJ whole genome shotgun (WGS) entry which is preliminary data.</text>
</comment>
<dbReference type="RefSeq" id="WP_264325221.1">
    <property type="nucleotide sequence ID" value="NZ_JADEXQ010000035.1"/>
</dbReference>
<sequence>MKKHMRVQAQLWFGLPIVTTVVVGAMPMSAIANPLSVEQNFTGLTFQDGPVIPPDSNGAVGREHIVQVTNQGFAVYNKANGQVVQQTSLDQFWASTGLSPANATNNFDPRITYDPTSQRWFSIAADRTDVNGAVANFPLGNRVVLAVSKTADPTQGWQGFALPASQANKLRFADAPNLGIDADGVYIAANMFDAALNNRTSTLFAIAKPALLTAAAGELQYETLFGVRNARYGSSLQPVNDFFNPADGQADFFTTFGRDQLRRATLKLDGSLTPPKRLRVDNFSKAPNALQPNGSQNLETGDPRFSSPIVRVGDSIWGVHTIADPSGNRAVLRWYEIDAVTSQVKQQGEIGDSQNDYFYPSIALNSAGNVVIGFNRSGADEFVGSYAIAGQTRGGMTTFGEPILLKAGTDNYFRTFGFGRNRWGDSSSTVLDPTDPQSFWTFQQVAGDNNEWSTQITRIRVGPTAQTPEPLLGVALLTAAGVGLTITRRSPKLG</sequence>
<accession>A0A928Z4N4</accession>
<evidence type="ECO:0008006" key="3">
    <source>
        <dbReference type="Google" id="ProtNLM"/>
    </source>
</evidence>
<proteinExistence type="predicted"/>
<evidence type="ECO:0000313" key="1">
    <source>
        <dbReference type="EMBL" id="MBE9030395.1"/>
    </source>
</evidence>
<evidence type="ECO:0000313" key="2">
    <source>
        <dbReference type="Proteomes" id="UP000625316"/>
    </source>
</evidence>
<keyword evidence="2" id="KW-1185">Reference proteome</keyword>
<dbReference type="Proteomes" id="UP000625316">
    <property type="component" value="Unassembled WGS sequence"/>
</dbReference>
<name>A0A928Z4N4_9CYAN</name>
<protein>
    <recommendedName>
        <fullName evidence="3">PEP-CTERM sorting domain-containing protein</fullName>
    </recommendedName>
</protein>
<dbReference type="AlphaFoldDB" id="A0A928Z4N4"/>
<reference evidence="1" key="1">
    <citation type="submission" date="2020-10" db="EMBL/GenBank/DDBJ databases">
        <authorList>
            <person name="Castelo-Branco R."/>
            <person name="Eusebio N."/>
            <person name="Adriana R."/>
            <person name="Vieira A."/>
            <person name="Brugerolle De Fraissinette N."/>
            <person name="Rezende De Castro R."/>
            <person name="Schneider M.P."/>
            <person name="Vasconcelos V."/>
            <person name="Leao P.N."/>
        </authorList>
    </citation>
    <scope>NUCLEOTIDE SEQUENCE</scope>
    <source>
        <strain evidence="1">LEGE 11480</strain>
    </source>
</reference>
<dbReference type="EMBL" id="JADEXQ010000035">
    <property type="protein sequence ID" value="MBE9030395.1"/>
    <property type="molecule type" value="Genomic_DNA"/>
</dbReference>
<organism evidence="1 2">
    <name type="scientific">Romeriopsis navalis LEGE 11480</name>
    <dbReference type="NCBI Taxonomy" id="2777977"/>
    <lineage>
        <taxon>Bacteria</taxon>
        <taxon>Bacillati</taxon>
        <taxon>Cyanobacteriota</taxon>
        <taxon>Cyanophyceae</taxon>
        <taxon>Leptolyngbyales</taxon>
        <taxon>Leptolyngbyaceae</taxon>
        <taxon>Romeriopsis</taxon>
        <taxon>Romeriopsis navalis</taxon>
    </lineage>
</organism>
<gene>
    <name evidence="1" type="ORF">IQ266_11695</name>
</gene>